<dbReference type="Proteomes" id="UP001017257">
    <property type="component" value="Chromosome"/>
</dbReference>
<protein>
    <submittedName>
        <fullName evidence="2">PilZ domain-containing protein</fullName>
    </submittedName>
</protein>
<reference evidence="2" key="1">
    <citation type="submission" date="2022-08" db="EMBL/GenBank/DDBJ databases">
        <title>Microvirga terrae sp. nov., isolated from soil.</title>
        <authorList>
            <person name="Kim K.H."/>
            <person name="Seo Y.L."/>
            <person name="Kim J.M."/>
            <person name="Lee J.K."/>
            <person name="Han D.M."/>
            <person name="Jeon C.O."/>
        </authorList>
    </citation>
    <scope>NUCLEOTIDE SEQUENCE</scope>
    <source>
        <strain evidence="2">R24</strain>
    </source>
</reference>
<gene>
    <name evidence="2" type="ORF">HPT29_015685</name>
</gene>
<evidence type="ECO:0000313" key="3">
    <source>
        <dbReference type="Proteomes" id="UP001017257"/>
    </source>
</evidence>
<organism evidence="2 3">
    <name type="scientific">Microvirga terrae</name>
    <dbReference type="NCBI Taxonomy" id="2740529"/>
    <lineage>
        <taxon>Bacteria</taxon>
        <taxon>Pseudomonadati</taxon>
        <taxon>Pseudomonadota</taxon>
        <taxon>Alphaproteobacteria</taxon>
        <taxon>Hyphomicrobiales</taxon>
        <taxon>Methylobacteriaceae</taxon>
        <taxon>Microvirga</taxon>
    </lineage>
</organism>
<keyword evidence="3" id="KW-1185">Reference proteome</keyword>
<dbReference type="EMBL" id="CP102845">
    <property type="protein sequence ID" value="UVF17957.1"/>
    <property type="molecule type" value="Genomic_DNA"/>
</dbReference>
<sequence>MRDRRQSERLPSILEGRIVLGRDAPHLQCTLRDISSTGARIWLPAAIELPQQFELRVPALEQTMPVQLMWSNGKTHGVMFQEELQGLPANSDDVPDDIQTPELQPALAGVPKGLIALTERVLDDARQQLAEILELPVEKIRLRLDIDP</sequence>
<dbReference type="SUPFAM" id="SSF141371">
    <property type="entry name" value="PilZ domain-like"/>
    <property type="match status" value="1"/>
</dbReference>
<proteinExistence type="predicted"/>
<accession>A0ABY5RMB9</accession>
<dbReference type="InterPro" id="IPR009875">
    <property type="entry name" value="PilZ_domain"/>
</dbReference>
<dbReference type="Gene3D" id="2.40.10.220">
    <property type="entry name" value="predicted glycosyltransferase like domains"/>
    <property type="match status" value="1"/>
</dbReference>
<dbReference type="RefSeq" id="WP_173949163.1">
    <property type="nucleotide sequence ID" value="NZ_CP102845.1"/>
</dbReference>
<dbReference type="Pfam" id="PF07238">
    <property type="entry name" value="PilZ"/>
    <property type="match status" value="1"/>
</dbReference>
<feature type="domain" description="PilZ" evidence="1">
    <location>
        <begin position="3"/>
        <end position="82"/>
    </location>
</feature>
<evidence type="ECO:0000259" key="1">
    <source>
        <dbReference type="Pfam" id="PF07238"/>
    </source>
</evidence>
<name>A0ABY5RMB9_9HYPH</name>
<evidence type="ECO:0000313" key="2">
    <source>
        <dbReference type="EMBL" id="UVF17957.1"/>
    </source>
</evidence>